<dbReference type="PANTHER" id="PTHR33112:SF9">
    <property type="entry name" value="HETEROKARYON INCOMPATIBILITY DOMAIN-CONTAINING PROTEIN"/>
    <property type="match status" value="1"/>
</dbReference>
<evidence type="ECO:0000259" key="2">
    <source>
        <dbReference type="Pfam" id="PF06985"/>
    </source>
</evidence>
<evidence type="ECO:0000313" key="4">
    <source>
        <dbReference type="Proteomes" id="UP000240760"/>
    </source>
</evidence>
<dbReference type="Pfam" id="PF06985">
    <property type="entry name" value="HET"/>
    <property type="match status" value="1"/>
</dbReference>
<proteinExistence type="predicted"/>
<organism evidence="3 4">
    <name type="scientific">Trichoderma longibrachiatum ATCC 18648</name>
    <dbReference type="NCBI Taxonomy" id="983965"/>
    <lineage>
        <taxon>Eukaryota</taxon>
        <taxon>Fungi</taxon>
        <taxon>Dikarya</taxon>
        <taxon>Ascomycota</taxon>
        <taxon>Pezizomycotina</taxon>
        <taxon>Sordariomycetes</taxon>
        <taxon>Hypocreomycetidae</taxon>
        <taxon>Hypocreales</taxon>
        <taxon>Hypocreaceae</taxon>
        <taxon>Trichoderma</taxon>
    </lineage>
</organism>
<dbReference type="InterPro" id="IPR010730">
    <property type="entry name" value="HET"/>
</dbReference>
<keyword evidence="4" id="KW-1185">Reference proteome</keyword>
<dbReference type="EMBL" id="KZ679145">
    <property type="protein sequence ID" value="PTB71856.1"/>
    <property type="molecule type" value="Genomic_DNA"/>
</dbReference>
<dbReference type="Proteomes" id="UP000240760">
    <property type="component" value="Unassembled WGS sequence"/>
</dbReference>
<evidence type="ECO:0000256" key="1">
    <source>
        <dbReference type="SAM" id="MobiDB-lite"/>
    </source>
</evidence>
<dbReference type="OrthoDB" id="47007at2759"/>
<gene>
    <name evidence="3" type="ORF">M440DRAFT_1473259</name>
</gene>
<dbReference type="PANTHER" id="PTHR33112">
    <property type="entry name" value="DOMAIN PROTEIN, PUTATIVE-RELATED"/>
    <property type="match status" value="1"/>
</dbReference>
<feature type="domain" description="Heterokaryon incompatibility" evidence="2">
    <location>
        <begin position="194"/>
        <end position="348"/>
    </location>
</feature>
<evidence type="ECO:0000313" key="3">
    <source>
        <dbReference type="EMBL" id="PTB71856.1"/>
    </source>
</evidence>
<sequence length="678" mass="74927">MSLSGLKPAPETRPCSSCHHPPRANGGPTAAITSLDALSQGAESGCLSCAVLGAGIQSIIGNASAQNVQPSDSAERLRMDINIAASGQSLSLTLFNRQLEISVFAQPPHKIPEFERLFPNVPIGVVDLPRSTDSDASINWVVEKLSQCDKSHACHRKSSSLTGSLPGRILDIGSADDDLIRLKAFNADSEMPKYACLSHCWGTSRPLSTTIANLEIHKQELSWNVLPRLFQDTITVVRRLGISLLWIDSLCIIQDDKDDWRREAAKMGSVYQNAYIVISASKVADSEETLFGGVDEQLKPSVISVPSLGQGSALCFRKSFTHSPGYMDQRLVRSSSLPTFNRGWIFQERLLSSRIVHFGPEELSWECRHTSACQCSPSASVDSGGGAADAYTPSAQRIFMPKAILNHGYWQKLTEAQLIQVWHMMVENYTKLHLTFESDIFPAISGIAKEFQRSSHSDYVAGLWAKYLLYDLSWHKETMSDGSAKQDEWSRRPQAWRAPTWSWAAVLGPVKFLDVGMGLNSLCEVVEVKCFPYQTDPTGELCGGNLSLRGHSISTSINYKTQVGHRSRKPFELFELDIMQGQVGNVWADYDSSLPATDHVPAGSVVQCFILATRIDSGSLTMLLLRQSGYDEDNGGDFWKRLGLVQLSKPPHVALEAKDYWLNVFKERLSDMKIVKII</sequence>
<name>A0A2T4BRH0_TRILO</name>
<accession>A0A2T4BRH0</accession>
<dbReference type="AlphaFoldDB" id="A0A2T4BRH0"/>
<protein>
    <submittedName>
        <fullName evidence="3">HET-domain-containing protein</fullName>
    </submittedName>
</protein>
<feature type="region of interest" description="Disordered" evidence="1">
    <location>
        <begin position="1"/>
        <end position="29"/>
    </location>
</feature>
<reference evidence="3 4" key="1">
    <citation type="submission" date="2016-07" db="EMBL/GenBank/DDBJ databases">
        <title>Multiple horizontal gene transfer events from other fungi enriched the ability of initially mycotrophic Trichoderma (Ascomycota) to feed on dead plant biomass.</title>
        <authorList>
            <consortium name="DOE Joint Genome Institute"/>
            <person name="Aerts A."/>
            <person name="Atanasova L."/>
            <person name="Chenthamara K."/>
            <person name="Zhang J."/>
            <person name="Grujic M."/>
            <person name="Henrissat B."/>
            <person name="Kuo A."/>
            <person name="Salamov A."/>
            <person name="Lipzen A."/>
            <person name="Labutti K."/>
            <person name="Barry K."/>
            <person name="Miao Y."/>
            <person name="Rahimi M.J."/>
            <person name="Shen Q."/>
            <person name="Grigoriev I.V."/>
            <person name="Kubicek C.P."/>
            <person name="Druzhinina I.S."/>
        </authorList>
    </citation>
    <scope>NUCLEOTIDE SEQUENCE [LARGE SCALE GENOMIC DNA]</scope>
    <source>
        <strain evidence="3 4">ATCC 18648</strain>
    </source>
</reference>
<dbReference type="STRING" id="983965.A0A2T4BRH0"/>